<comment type="similarity">
    <text evidence="2">Belongs to the MerB family.</text>
</comment>
<keyword evidence="6" id="KW-0476">Mercury</keyword>
<dbReference type="GO" id="GO:0018836">
    <property type="term" value="F:alkylmercury lyase activity"/>
    <property type="evidence" value="ECO:0007669"/>
    <property type="project" value="UniProtKB-EC"/>
</dbReference>
<dbReference type="Proteomes" id="UP001226577">
    <property type="component" value="Unassembled WGS sequence"/>
</dbReference>
<dbReference type="NCBIfam" id="NF033555">
    <property type="entry name" value="lyase_MerB"/>
    <property type="match status" value="1"/>
</dbReference>
<evidence type="ECO:0000259" key="10">
    <source>
        <dbReference type="Pfam" id="PF12324"/>
    </source>
</evidence>
<dbReference type="EC" id="4.99.1.2" evidence="3"/>
<dbReference type="InterPro" id="IPR053717">
    <property type="entry name" value="MerB_lyase_sf"/>
</dbReference>
<dbReference type="SUPFAM" id="SSF160387">
    <property type="entry name" value="NosL/MerB-like"/>
    <property type="match status" value="1"/>
</dbReference>
<name>A0ABT9RXY1_9MICC</name>
<dbReference type="Gene3D" id="3.30.450.410">
    <property type="match status" value="1"/>
</dbReference>
<protein>
    <recommendedName>
        <fullName evidence="4">Alkylmercury lyase</fullName>
        <ecNumber evidence="3">4.99.1.2</ecNumber>
    </recommendedName>
    <alternativeName>
        <fullName evidence="9">Organomercurial lyase</fullName>
    </alternativeName>
</protein>
<dbReference type="InterPro" id="IPR024259">
    <property type="entry name" value="MerB_HTH_dom"/>
</dbReference>
<keyword evidence="7 11" id="KW-0456">Lyase</keyword>
<dbReference type="PRINTS" id="PR01699">
    <property type="entry name" value="ORGNOHGLYASE"/>
</dbReference>
<dbReference type="Pfam" id="PF03243">
    <property type="entry name" value="MerB"/>
    <property type="match status" value="1"/>
</dbReference>
<dbReference type="NCBIfam" id="NF009710">
    <property type="entry name" value="PRK13239.1"/>
    <property type="match status" value="1"/>
</dbReference>
<evidence type="ECO:0000256" key="3">
    <source>
        <dbReference type="ARBA" id="ARBA00013237"/>
    </source>
</evidence>
<dbReference type="SUPFAM" id="SSF46785">
    <property type="entry name" value="Winged helix' DNA-binding domain"/>
    <property type="match status" value="1"/>
</dbReference>
<comment type="catalytic activity">
    <reaction evidence="1">
        <text>an alkylmercury + H(+) = an alkane + Hg(2+)</text>
        <dbReference type="Rhea" id="RHEA:18777"/>
        <dbReference type="ChEBI" id="CHEBI:15378"/>
        <dbReference type="ChEBI" id="CHEBI:16793"/>
        <dbReference type="ChEBI" id="CHEBI:18310"/>
        <dbReference type="ChEBI" id="CHEBI:83725"/>
        <dbReference type="EC" id="4.99.1.2"/>
    </reaction>
</comment>
<evidence type="ECO:0000256" key="6">
    <source>
        <dbReference type="ARBA" id="ARBA00022914"/>
    </source>
</evidence>
<evidence type="ECO:0000256" key="1">
    <source>
        <dbReference type="ARBA" id="ARBA00000165"/>
    </source>
</evidence>
<keyword evidence="12" id="KW-1185">Reference proteome</keyword>
<dbReference type="InterPro" id="IPR036390">
    <property type="entry name" value="WH_DNA-bd_sf"/>
</dbReference>
<evidence type="ECO:0000256" key="8">
    <source>
        <dbReference type="ARBA" id="ARBA00025326"/>
    </source>
</evidence>
<comment type="caution">
    <text evidence="11">The sequence shown here is derived from an EMBL/GenBank/DDBJ whole genome shotgun (WGS) entry which is preliminary data.</text>
</comment>
<dbReference type="InterPro" id="IPR004927">
    <property type="entry name" value="MerB"/>
</dbReference>
<accession>A0ABT9RXY1</accession>
<evidence type="ECO:0000256" key="5">
    <source>
        <dbReference type="ARBA" id="ARBA00022466"/>
    </source>
</evidence>
<dbReference type="EMBL" id="JAUSRE010000023">
    <property type="protein sequence ID" value="MDP9890107.1"/>
    <property type="molecule type" value="Genomic_DNA"/>
</dbReference>
<evidence type="ECO:0000256" key="9">
    <source>
        <dbReference type="ARBA" id="ARBA00031271"/>
    </source>
</evidence>
<reference evidence="11 12" key="1">
    <citation type="submission" date="2023-07" db="EMBL/GenBank/DDBJ databases">
        <title>Sorghum-associated microbial communities from plants grown in Nebraska, USA.</title>
        <authorList>
            <person name="Schachtman D."/>
        </authorList>
    </citation>
    <scope>NUCLEOTIDE SEQUENCE [LARGE SCALE GENOMIC DNA]</scope>
    <source>
        <strain evidence="11 12">CC222</strain>
    </source>
</reference>
<feature type="domain" description="Alkylmercury lyase helix-turn-helix" evidence="10">
    <location>
        <begin position="14"/>
        <end position="75"/>
    </location>
</feature>
<proteinExistence type="inferred from homology"/>
<organism evidence="11 12">
    <name type="scientific">Pseudarthrobacter enclensis</name>
    <dbReference type="NCBI Taxonomy" id="993070"/>
    <lineage>
        <taxon>Bacteria</taxon>
        <taxon>Bacillati</taxon>
        <taxon>Actinomycetota</taxon>
        <taxon>Actinomycetes</taxon>
        <taxon>Micrococcales</taxon>
        <taxon>Micrococcaceae</taxon>
        <taxon>Pseudarthrobacter</taxon>
    </lineage>
</organism>
<evidence type="ECO:0000256" key="2">
    <source>
        <dbReference type="ARBA" id="ARBA00009443"/>
    </source>
</evidence>
<gene>
    <name evidence="11" type="ORF">J2X98_003719</name>
</gene>
<evidence type="ECO:0000313" key="12">
    <source>
        <dbReference type="Proteomes" id="UP001226577"/>
    </source>
</evidence>
<evidence type="ECO:0000256" key="4">
    <source>
        <dbReference type="ARBA" id="ARBA00018180"/>
    </source>
</evidence>
<sequence>MTTDFSHFTGRMTSPDTGIEPALWLPLLHLLAQGEPVGIRDLAAVSGRTVREVSAALLAVPDTEYDGTGRIVGLGLTLRPTPHRLEMTGKQLYTWCALDTLIFPALLGTTARVESVCHATGEPVRLSTGAPGVTAVEPGTAVVSLVNPEDMSRVRSAFCNQVHFFASAQAAQPWLDAHPDGSILPVAAAAKIGAAMAASLLDETLPEEPGAPGNATHRCAC</sequence>
<dbReference type="RefSeq" id="WP_307310988.1">
    <property type="nucleotide sequence ID" value="NZ_JAUSRE010000023.1"/>
</dbReference>
<dbReference type="PIRSF" id="PIRSF001458">
    <property type="entry name" value="MerB"/>
    <property type="match status" value="1"/>
</dbReference>
<evidence type="ECO:0000256" key="7">
    <source>
        <dbReference type="ARBA" id="ARBA00023239"/>
    </source>
</evidence>
<dbReference type="Pfam" id="PF12324">
    <property type="entry name" value="HTH_15"/>
    <property type="match status" value="1"/>
</dbReference>
<comment type="function">
    <text evidence="8">Cleaves the carbon-mercury bond of organomercurials such as phenylmercuric acetate. One product is Hg(2+), which is subsequently detoxified by the mercuric reductase.</text>
</comment>
<evidence type="ECO:0000313" key="11">
    <source>
        <dbReference type="EMBL" id="MDP9890107.1"/>
    </source>
</evidence>
<keyword evidence="5" id="KW-0475">Mercuric resistance</keyword>